<gene>
    <name evidence="5" type="ORF">IAR55_005197</name>
</gene>
<dbReference type="KEGG" id="kne:92182455"/>
<evidence type="ECO:0000256" key="1">
    <source>
        <dbReference type="SAM" id="MobiDB-lite"/>
    </source>
</evidence>
<dbReference type="EMBL" id="JBCAWK010000010">
    <property type="protein sequence ID" value="KAK8847340.1"/>
    <property type="molecule type" value="Genomic_DNA"/>
</dbReference>
<feature type="domain" description="DUF7223" evidence="4">
    <location>
        <begin position="472"/>
        <end position="643"/>
    </location>
</feature>
<evidence type="ECO:0000259" key="3">
    <source>
        <dbReference type="Pfam" id="PF22974"/>
    </source>
</evidence>
<reference evidence="5 6" key="1">
    <citation type="journal article" date="2024" name="bioRxiv">
        <title>Comparative genomics of Cryptococcus and Kwoniella reveals pathogenesis evolution and contrasting karyotype dynamics via intercentromeric recombination or chromosome fusion.</title>
        <authorList>
            <person name="Coelho M.A."/>
            <person name="David-Palma M."/>
            <person name="Shea T."/>
            <person name="Bowers K."/>
            <person name="McGinley-Smith S."/>
            <person name="Mohammad A.W."/>
            <person name="Gnirke A."/>
            <person name="Yurkov A.M."/>
            <person name="Nowrousian M."/>
            <person name="Sun S."/>
            <person name="Cuomo C.A."/>
            <person name="Heitman J."/>
        </authorList>
    </citation>
    <scope>NUCLEOTIDE SEQUENCE [LARGE SCALE GENOMIC DNA]</scope>
    <source>
        <strain evidence="5 6">CBS 13917</strain>
    </source>
</reference>
<dbReference type="InterPro" id="IPR055647">
    <property type="entry name" value="DUF7223"/>
</dbReference>
<dbReference type="AlphaFoldDB" id="A0AAW0YVU5"/>
<dbReference type="GeneID" id="92182455"/>
<sequence length="1124" mass="119427">MRLPSIPLAALLVASALINAAASSSVAIYDRDELPSGTSSPLHDAIDDAHSSAPTLKPIVPRHIDTESFDTLLPKPYGTVHYHDSTKGGKESKEPYLFAEANMTFQYPTVLLPHSSYIKSVTCLGGKTGTYGIEIDFNNAKAFEFVEEHWSKDHRDNQEGFLIVTESLQCNEHGNDDNVHVYWLVEKLDFEDENQCYKVKVAALEIDVKNACDEVSIDWGTKNPDGGDHDGHSWSSDGNIGKENDGGNSHDGHGGDGGKGGKDNNSGDKDVPGGTTPGGSNPGGSTPPDSGSGSPSCLNPPSSYLGLPTAPCGPDFDQVLDAKIGFLNLDNQAEALQFAPGLEDGDVVERELIEGLGRRGLVKRGWSFKKAWKKLATVAKAKVINVIRTTIATQVNKVVAKAKAIVKPLVTIVQKALTALSSFSFRKVLSFSAKPTPQVNSPFGSRNSYLLFSSNSSSTSSNIQSGSSSTSSSSTNLDMYCVDCGFNGTTTIAGGLRYKLFPPQLTRADVSMSGSLYAGANLGIVASGTYTQTYTKNLGTFPIVPVGFTIANFLTVGAAVTLDATADVNVNAKGRLLVGADVSIPNFVARLNALSTGPQSTISGFEPQFRRRFDAAGEVRASLGLGLPAELGVGLRIPSLKLDKRIGLRNTPKLLASAVLRGTTNPHDTSYCINGLAYDVGVSNSIDFDLAGKLSNLALFRKDHIFADCFLIPGITRPSGGSSSSRRVSKASLSSSRRSSSSTSRPISSVVITSSYYSSAASIPTSTSASFISSTSSYFSSASESSYFSSAAPSVSASESSYYSSAPESSYYYSSASASDTSSYRSDPAPESSYYSSIQPSVSAIDRRHNRRQEITITSTEAPSPTLVSAADGSTLTSPTPLPESMTITVSDPAFSPVPTPPLNGTTSETNPDLALDPTIANFLDRQDTTSPFLTTEFNEAINASYVQAEVAQVLEGFDYLPIYEFSGEYVLATTGSGNLGLDMKDNAPYRTWATTDGQVVVGAGGEFPLFYYPDEITATGVSRLRTNDLSHIPKSANMISLLPFKYEDATTDGIYIAVDSLGQIFYLVECSLANELESKIFLVNDVDRGLSTLSQKEELQYTITGGVVEQCDAVALKATIAGY</sequence>
<evidence type="ECO:0000313" key="6">
    <source>
        <dbReference type="Proteomes" id="UP001388673"/>
    </source>
</evidence>
<feature type="signal peptide" evidence="2">
    <location>
        <begin position="1"/>
        <end position="23"/>
    </location>
</feature>
<accession>A0AAW0YVU5</accession>
<feature type="region of interest" description="Disordered" evidence="1">
    <location>
        <begin position="718"/>
        <end position="744"/>
    </location>
</feature>
<dbReference type="Proteomes" id="UP001388673">
    <property type="component" value="Unassembled WGS sequence"/>
</dbReference>
<dbReference type="RefSeq" id="XP_066800858.1">
    <property type="nucleotide sequence ID" value="XM_066948290.1"/>
</dbReference>
<feature type="compositionally biased region" description="Low complexity" evidence="1">
    <location>
        <begin position="283"/>
        <end position="296"/>
    </location>
</feature>
<keyword evidence="2" id="KW-0732">Signal</keyword>
<feature type="region of interest" description="Disordered" evidence="1">
    <location>
        <begin position="820"/>
        <end position="883"/>
    </location>
</feature>
<name>A0AAW0YVU5_9TREE</name>
<organism evidence="5 6">
    <name type="scientific">Kwoniella newhampshirensis</name>
    <dbReference type="NCBI Taxonomy" id="1651941"/>
    <lineage>
        <taxon>Eukaryota</taxon>
        <taxon>Fungi</taxon>
        <taxon>Dikarya</taxon>
        <taxon>Basidiomycota</taxon>
        <taxon>Agaricomycotina</taxon>
        <taxon>Tremellomycetes</taxon>
        <taxon>Tremellales</taxon>
        <taxon>Cryptococcaceae</taxon>
        <taxon>Kwoniella</taxon>
    </lineage>
</organism>
<evidence type="ECO:0008006" key="7">
    <source>
        <dbReference type="Google" id="ProtNLM"/>
    </source>
</evidence>
<proteinExistence type="predicted"/>
<comment type="caution">
    <text evidence="5">The sequence shown here is derived from an EMBL/GenBank/DDBJ whole genome shotgun (WGS) entry which is preliminary data.</text>
</comment>
<protein>
    <recommendedName>
        <fullName evidence="7">Peptidase A1 domain-containing protein</fullName>
    </recommendedName>
</protein>
<dbReference type="InterPro" id="IPR054293">
    <property type="entry name" value="DUF7029"/>
</dbReference>
<keyword evidence="6" id="KW-1185">Reference proteome</keyword>
<evidence type="ECO:0000259" key="4">
    <source>
        <dbReference type="Pfam" id="PF23865"/>
    </source>
</evidence>
<feature type="region of interest" description="Disordered" evidence="1">
    <location>
        <begin position="222"/>
        <end position="302"/>
    </location>
</feature>
<evidence type="ECO:0000313" key="5">
    <source>
        <dbReference type="EMBL" id="KAK8847340.1"/>
    </source>
</evidence>
<feature type="compositionally biased region" description="Basic and acidic residues" evidence="1">
    <location>
        <begin position="240"/>
        <end position="271"/>
    </location>
</feature>
<feature type="domain" description="DUF7029" evidence="3">
    <location>
        <begin position="103"/>
        <end position="206"/>
    </location>
</feature>
<dbReference type="Pfam" id="PF23865">
    <property type="entry name" value="DUF7223"/>
    <property type="match status" value="1"/>
</dbReference>
<dbReference type="Pfam" id="PF22974">
    <property type="entry name" value="DUF7029"/>
    <property type="match status" value="1"/>
</dbReference>
<feature type="compositionally biased region" description="Polar residues" evidence="1">
    <location>
        <begin position="855"/>
        <end position="879"/>
    </location>
</feature>
<feature type="chain" id="PRO_5043990651" description="Peptidase A1 domain-containing protein" evidence="2">
    <location>
        <begin position="24"/>
        <end position="1124"/>
    </location>
</feature>
<evidence type="ECO:0000256" key="2">
    <source>
        <dbReference type="SAM" id="SignalP"/>
    </source>
</evidence>